<keyword evidence="1" id="KW-1133">Transmembrane helix</keyword>
<evidence type="ECO:0000313" key="5">
    <source>
        <dbReference type="Proteomes" id="UP000053097"/>
    </source>
</evidence>
<evidence type="ECO:0000313" key="6">
    <source>
        <dbReference type="Proteomes" id="UP000279307"/>
    </source>
</evidence>
<keyword evidence="5" id="KW-1185">Reference proteome</keyword>
<protein>
    <submittedName>
        <fullName evidence="3">Uncharacterized protein</fullName>
    </submittedName>
</protein>
<evidence type="ECO:0000256" key="1">
    <source>
        <dbReference type="SAM" id="Phobius"/>
    </source>
</evidence>
<dbReference type="EMBL" id="QOIP01000013">
    <property type="protein sequence ID" value="RLU15227.1"/>
    <property type="molecule type" value="Genomic_DNA"/>
</dbReference>
<feature type="transmembrane region" description="Helical" evidence="1">
    <location>
        <begin position="247"/>
        <end position="268"/>
    </location>
</feature>
<dbReference type="EMBL" id="KK107796">
    <property type="protein sequence ID" value="EZA47623.1"/>
    <property type="molecule type" value="Genomic_DNA"/>
</dbReference>
<dbReference type="Proteomes" id="UP000053097">
    <property type="component" value="Unassembled WGS sequence"/>
</dbReference>
<keyword evidence="1" id="KW-0472">Membrane</keyword>
<keyword evidence="2" id="KW-0732">Signal</keyword>
<evidence type="ECO:0000256" key="2">
    <source>
        <dbReference type="SAM" id="SignalP"/>
    </source>
</evidence>
<evidence type="ECO:0000313" key="3">
    <source>
        <dbReference type="EMBL" id="EZA47623.1"/>
    </source>
</evidence>
<feature type="chain" id="PRO_5036289215" evidence="2">
    <location>
        <begin position="25"/>
        <end position="312"/>
    </location>
</feature>
<name>A0A026VV31_OOCBI</name>
<dbReference type="Proteomes" id="UP000279307">
    <property type="component" value="Chromosome 13"/>
</dbReference>
<proteinExistence type="predicted"/>
<reference evidence="3 5" key="1">
    <citation type="journal article" date="2014" name="Curr. Biol.">
        <title>The genome of the clonal raider ant Cerapachys biroi.</title>
        <authorList>
            <person name="Oxley P.R."/>
            <person name="Ji L."/>
            <person name="Fetter-Pruneda I."/>
            <person name="McKenzie S.K."/>
            <person name="Li C."/>
            <person name="Hu H."/>
            <person name="Zhang G."/>
            <person name="Kronauer D.J."/>
        </authorList>
    </citation>
    <scope>NUCLEOTIDE SEQUENCE [LARGE SCALE GENOMIC DNA]</scope>
</reference>
<organism evidence="3 5">
    <name type="scientific">Ooceraea biroi</name>
    <name type="common">Clonal raider ant</name>
    <name type="synonym">Cerapachys biroi</name>
    <dbReference type="NCBI Taxonomy" id="2015173"/>
    <lineage>
        <taxon>Eukaryota</taxon>
        <taxon>Metazoa</taxon>
        <taxon>Ecdysozoa</taxon>
        <taxon>Arthropoda</taxon>
        <taxon>Hexapoda</taxon>
        <taxon>Insecta</taxon>
        <taxon>Pterygota</taxon>
        <taxon>Neoptera</taxon>
        <taxon>Endopterygota</taxon>
        <taxon>Hymenoptera</taxon>
        <taxon>Apocrita</taxon>
        <taxon>Aculeata</taxon>
        <taxon>Formicoidea</taxon>
        <taxon>Formicidae</taxon>
        <taxon>Dorylinae</taxon>
        <taxon>Ooceraea</taxon>
    </lineage>
</organism>
<sequence length="312" mass="35569">MLARGAFCALCPAILFLNVNVAEWVEMPQFSDENKIYRISPTQQFVKLRPSDTTNVYSADDQRNGSQTYHRVATYTRNEKRKEIEKINYAPVSTTPSTSFFRDEIADGFVEIGKNRTATNGIAIEDKLNNRSTKNTSDILATQSPSATHEQETLQDTYYNHTLKQDDTMFQYLPIDILKSVHRTLQSQPVSFEGKLHFLKMFEKTLMTEIESRLARTMTPDRKTRGADYYGHDDHDHSVGFPSIEGALMAISFLTFAVYLVRLVMLLFRNMNNPMPTTTAATVFLGKRKRSADLNDDAARILSNINNFDSDF</sequence>
<dbReference type="AlphaFoldDB" id="A0A026VV31"/>
<feature type="signal peptide" evidence="2">
    <location>
        <begin position="1"/>
        <end position="24"/>
    </location>
</feature>
<reference evidence="4 6" key="2">
    <citation type="journal article" date="2018" name="Genome Res.">
        <title>The genomic architecture and molecular evolution of ant odorant receptors.</title>
        <authorList>
            <person name="McKenzie S.K."/>
            <person name="Kronauer D.J.C."/>
        </authorList>
    </citation>
    <scope>NUCLEOTIDE SEQUENCE [LARGE SCALE GENOMIC DNA]</scope>
    <source>
        <strain evidence="4">Clonal line C1</strain>
    </source>
</reference>
<reference evidence="4" key="3">
    <citation type="submission" date="2018-07" db="EMBL/GenBank/DDBJ databases">
        <authorList>
            <person name="Mckenzie S.K."/>
            <person name="Kronauer D.J.C."/>
        </authorList>
    </citation>
    <scope>NUCLEOTIDE SEQUENCE</scope>
    <source>
        <strain evidence="4">Clonal line C1</strain>
    </source>
</reference>
<dbReference type="OMA" id="NGSQTYH"/>
<accession>A0A026VV31</accession>
<keyword evidence="1" id="KW-0812">Transmembrane</keyword>
<gene>
    <name evidence="4" type="ORF">DMN91_012221</name>
    <name evidence="3" type="ORF">X777_15371</name>
</gene>
<evidence type="ECO:0000313" key="4">
    <source>
        <dbReference type="EMBL" id="RLU15227.1"/>
    </source>
</evidence>